<dbReference type="InterPro" id="IPR053148">
    <property type="entry name" value="PD-DEXK-like_domain"/>
</dbReference>
<dbReference type="PANTHER" id="PTHR30547">
    <property type="entry name" value="UNCHARACTERIZED PROTEIN YHCG-RELATED"/>
    <property type="match status" value="1"/>
</dbReference>
<evidence type="ECO:0000313" key="3">
    <source>
        <dbReference type="EMBL" id="GAA4716948.1"/>
    </source>
</evidence>
<dbReference type="Pfam" id="PF06250">
    <property type="entry name" value="YhcG_C"/>
    <property type="match status" value="1"/>
</dbReference>
<dbReference type="InterPro" id="IPR041527">
    <property type="entry name" value="YhcG_N"/>
</dbReference>
<comment type="caution">
    <text evidence="3">The sequence shown here is derived from an EMBL/GenBank/DDBJ whole genome shotgun (WGS) entry which is preliminary data.</text>
</comment>
<dbReference type="EMBL" id="BAABID010000002">
    <property type="protein sequence ID" value="GAA4716948.1"/>
    <property type="molecule type" value="Genomic_DNA"/>
</dbReference>
<dbReference type="InterPro" id="IPR009362">
    <property type="entry name" value="YhcG_C"/>
</dbReference>
<evidence type="ECO:0000313" key="4">
    <source>
        <dbReference type="Proteomes" id="UP001500956"/>
    </source>
</evidence>
<protein>
    <submittedName>
        <fullName evidence="3">PDDEXK nuclease domain-containing protein</fullName>
    </submittedName>
</protein>
<accession>A0ABP8XZR0</accession>
<feature type="domain" description="YhcG PDDEXK nuclease" evidence="1">
    <location>
        <begin position="191"/>
        <end position="345"/>
    </location>
</feature>
<evidence type="ECO:0000259" key="2">
    <source>
        <dbReference type="Pfam" id="PF17761"/>
    </source>
</evidence>
<proteinExistence type="predicted"/>
<dbReference type="PANTHER" id="PTHR30547:SF5">
    <property type="entry name" value="NUCLEASE YHCG-RELATED"/>
    <property type="match status" value="1"/>
</dbReference>
<gene>
    <name evidence="3" type="ORF">GCM10023216_01050</name>
</gene>
<dbReference type="RefSeq" id="WP_216648329.1">
    <property type="nucleotide sequence ID" value="NZ_BAABID010000002.1"/>
</dbReference>
<dbReference type="Proteomes" id="UP001500956">
    <property type="component" value="Unassembled WGS sequence"/>
</dbReference>
<reference evidence="4" key="1">
    <citation type="journal article" date="2019" name="Int. J. Syst. Evol. Microbiol.">
        <title>The Global Catalogue of Microorganisms (GCM) 10K type strain sequencing project: providing services to taxonomists for standard genome sequencing and annotation.</title>
        <authorList>
            <consortium name="The Broad Institute Genomics Platform"/>
            <consortium name="The Broad Institute Genome Sequencing Center for Infectious Disease"/>
            <person name="Wu L."/>
            <person name="Ma J."/>
        </authorList>
    </citation>
    <scope>NUCLEOTIDE SEQUENCE [LARGE SCALE GENOMIC DNA]</scope>
    <source>
        <strain evidence="4">JCM 18063</strain>
    </source>
</reference>
<name>A0ABP8XZR0_9MICO</name>
<keyword evidence="4" id="KW-1185">Reference proteome</keyword>
<feature type="domain" description="YhcG N-terminal" evidence="2">
    <location>
        <begin position="33"/>
        <end position="164"/>
    </location>
</feature>
<evidence type="ECO:0000259" key="1">
    <source>
        <dbReference type="Pfam" id="PF06250"/>
    </source>
</evidence>
<dbReference type="Pfam" id="PF17761">
    <property type="entry name" value="DUF1016_N"/>
    <property type="match status" value="1"/>
</dbReference>
<sequence length="363" mass="41732">MSIEVSVSDLPDDGGGGKRVEAPDAAAASAFGDIRAILDAARGRVKKVVNDEMLLAYWDVGRRIVETQGERATYGKQFLRYLAQELTDEFGPGFRESNLRNMRQFHLAFPNRYALRSELSWTHYRALMRVADQRQREFYEREAAQSGWSARQLDRQISTQYYERLLSTRKDHRGEVEAAAVERNPATTADDLLKDPYVFEFLGIPENRSVHERDIEQGLIDKLQEFLLELGRGFSFVARQKRVTAEGQHYWVDLVFYNYILKCFVLVDLKIGRLSHQDVGQMDFYRRIFDDIVKPPEDNPSIGVVLASDKDEAVAKYSILADNVGLYAAKYTTYLPTEDELRAELERERHLIERAIDCEEGQG</sequence>
<organism evidence="3 4">
    <name type="scientific">Isoptericola chiayiensis</name>
    <dbReference type="NCBI Taxonomy" id="579446"/>
    <lineage>
        <taxon>Bacteria</taxon>
        <taxon>Bacillati</taxon>
        <taxon>Actinomycetota</taxon>
        <taxon>Actinomycetes</taxon>
        <taxon>Micrococcales</taxon>
        <taxon>Promicromonosporaceae</taxon>
        <taxon>Isoptericola</taxon>
    </lineage>
</organism>